<dbReference type="EMBL" id="LT838813">
    <property type="protein sequence ID" value="SMD44421.1"/>
    <property type="molecule type" value="Genomic_DNA"/>
</dbReference>
<dbReference type="PROSITE" id="PS52016">
    <property type="entry name" value="TONB_DEPENDENT_REC_3"/>
    <property type="match status" value="1"/>
</dbReference>
<evidence type="ECO:0000313" key="12">
    <source>
        <dbReference type="EMBL" id="SMD44421.1"/>
    </source>
</evidence>
<evidence type="ECO:0000313" key="13">
    <source>
        <dbReference type="Proteomes" id="UP000192333"/>
    </source>
</evidence>
<keyword evidence="5 9" id="KW-0798">TonB box</keyword>
<evidence type="ECO:0000259" key="11">
    <source>
        <dbReference type="Pfam" id="PF07715"/>
    </source>
</evidence>
<reference evidence="13" key="1">
    <citation type="submission" date="2017-04" db="EMBL/GenBank/DDBJ databases">
        <authorList>
            <person name="Varghese N."/>
            <person name="Submissions S."/>
        </authorList>
    </citation>
    <scope>NUCLEOTIDE SEQUENCE [LARGE SCALE GENOMIC DNA]</scope>
    <source>
        <strain evidence="13">DSM 16537</strain>
    </source>
</reference>
<feature type="domain" description="TonB-dependent receptor-like beta-barrel" evidence="10">
    <location>
        <begin position="490"/>
        <end position="923"/>
    </location>
</feature>
<dbReference type="Pfam" id="PF07715">
    <property type="entry name" value="Plug"/>
    <property type="match status" value="1"/>
</dbReference>
<evidence type="ECO:0000256" key="8">
    <source>
        <dbReference type="PROSITE-ProRule" id="PRU01360"/>
    </source>
</evidence>
<dbReference type="RefSeq" id="WP_084121198.1">
    <property type="nucleotide sequence ID" value="NZ_LT838813.1"/>
</dbReference>
<dbReference type="InterPro" id="IPR008969">
    <property type="entry name" value="CarboxyPept-like_regulatory"/>
</dbReference>
<comment type="similarity">
    <text evidence="8 9">Belongs to the TonB-dependent receptor family.</text>
</comment>
<keyword evidence="4 8" id="KW-0812">Transmembrane</keyword>
<evidence type="ECO:0000256" key="4">
    <source>
        <dbReference type="ARBA" id="ARBA00022692"/>
    </source>
</evidence>
<dbReference type="Pfam" id="PF13715">
    <property type="entry name" value="CarbopepD_reg_2"/>
    <property type="match status" value="1"/>
</dbReference>
<dbReference type="OrthoDB" id="9768177at2"/>
<dbReference type="FunFam" id="2.60.40.1120:FF:000003">
    <property type="entry name" value="Outer membrane protein Omp121"/>
    <property type="match status" value="1"/>
</dbReference>
<dbReference type="NCBIfam" id="TIGR04057">
    <property type="entry name" value="SusC_RagA_signa"/>
    <property type="match status" value="1"/>
</dbReference>
<keyword evidence="6 8" id="KW-0472">Membrane</keyword>
<organism evidence="12 13">
    <name type="scientific">Aquiflexum balticum DSM 16537</name>
    <dbReference type="NCBI Taxonomy" id="758820"/>
    <lineage>
        <taxon>Bacteria</taxon>
        <taxon>Pseudomonadati</taxon>
        <taxon>Bacteroidota</taxon>
        <taxon>Cytophagia</taxon>
        <taxon>Cytophagales</taxon>
        <taxon>Cyclobacteriaceae</taxon>
        <taxon>Aquiflexum</taxon>
    </lineage>
</organism>
<accession>A0A1W2H6B5</accession>
<evidence type="ECO:0000256" key="6">
    <source>
        <dbReference type="ARBA" id="ARBA00023136"/>
    </source>
</evidence>
<evidence type="ECO:0000256" key="5">
    <source>
        <dbReference type="ARBA" id="ARBA00023077"/>
    </source>
</evidence>
<evidence type="ECO:0000256" key="3">
    <source>
        <dbReference type="ARBA" id="ARBA00022452"/>
    </source>
</evidence>
<comment type="subcellular location">
    <subcellularLocation>
        <location evidence="1 8">Cell outer membrane</location>
        <topology evidence="1 8">Multi-pass membrane protein</topology>
    </subcellularLocation>
</comment>
<name>A0A1W2H6B5_9BACT</name>
<keyword evidence="3 8" id="KW-1134">Transmembrane beta strand</keyword>
<sequence>MKKNIQRQLIMFSKRLLYGFIIQLFFCTVLIANDSNAQRKTIENVKVNIAIKEKPVSVAFELIESTTDFRFTYNDNLIDFNQTITIVEKNKSVYKVLEEISKQTQMNFVQVNENIHVNPKKGRKDGGGILIIEGYEKIVTGTVKDNNGEPLPGVSIIIEGTSIGTISDLEGNYSLEVPQEGILLFSFIGFEKQRVELSGQSIINIILLEDASSLQEVVVMGYGVQNKKDLTGSVSTVNNERIDNRKAIQLSDALQGAMAGVTVSRTGSAPGQASTIRVRGITSLNVNDPLVIVDGVPGLSLEDINPNDVENITVLKDAASQAIYGARAAAGVILVTTKRGKEGKIQINLDSDFGFNSPTTLPKFTDAKTFRILSNERSLNDGGGIIFDTAVNENYEQLNRDDPDRYPNTDWQDLIFNNIPSTRQRHDLSLSMGTERLFTRASFGYMKEDGIHDNIGFDRLTFRINNDFKFSKIFRTNADIGYRGSNSTNPAYERGAVADARRFPAWFSGIRQDGEWGEGKDGDNPFAEVVEGGNIQNRRDVFNASLGFTISPIEGFNIKGNISPVYEYGNFEIFRTPPIIPRLDGGFFPQNQLNLTLGNQKVFSLTNQLFASYQKSVNDHNFDVLVGYESFKTSWEQVEAEARDLSVKLPALAFGDRSLATNQQFASENALESYFGRFSYDYKQKYFFQSNFRVDGSSRFAPDVRWGFFPSASVGWVISNENFNMPGFISFLKLRASYGEVGNERVGNARTGGSEFFNFYPYQGIFQPITNILFYNNNQISPALGLVQNFLSDNLIQWETTKTINAGLDFGFFGDRLTLSTDYYVRTTENIIDLLDIPNYLGFPQNTRTNVASIEARGLDFEVGFRGNSGKLNYSINGNAAFVNTEVINLGSEFFLTGGGNLVNQPGFAYNEWFGFKTDGLFQTQEEADLYGTGAKAGDVKILDLNGDAIINEEDRVPLGPSLPRLNYGGSISLNYNNFDFNLVAYGVGEHTRRYEGFQVRPFDEAFGNIPLNIVGNFWSSENSVDENLAATYPRLSQTSFRNYENSDFWLYNGGFLRIQNITLGYSLPLQLIERLKMNRLRAYVSLRDFFTIESNFLQGWDPEAGNTSYPIMKSVIMGLQVQF</sequence>
<proteinExistence type="inferred from homology"/>
<dbReference type="Gene3D" id="2.170.130.10">
    <property type="entry name" value="TonB-dependent receptor, plug domain"/>
    <property type="match status" value="1"/>
</dbReference>
<keyword evidence="7 8" id="KW-0998">Cell outer membrane</keyword>
<evidence type="ECO:0000256" key="1">
    <source>
        <dbReference type="ARBA" id="ARBA00004571"/>
    </source>
</evidence>
<gene>
    <name evidence="12" type="ORF">SAMN00777080_3042</name>
</gene>
<dbReference type="Pfam" id="PF00593">
    <property type="entry name" value="TonB_dep_Rec_b-barrel"/>
    <property type="match status" value="1"/>
</dbReference>
<dbReference type="GO" id="GO:0009279">
    <property type="term" value="C:cell outer membrane"/>
    <property type="evidence" value="ECO:0007669"/>
    <property type="project" value="UniProtKB-SubCell"/>
</dbReference>
<dbReference type="STRING" id="758820.SAMN00777080_3042"/>
<dbReference type="InterPro" id="IPR023997">
    <property type="entry name" value="TonB-dep_OMP_SusC/RagA_CS"/>
</dbReference>
<dbReference type="InterPro" id="IPR036942">
    <property type="entry name" value="Beta-barrel_TonB_sf"/>
</dbReference>
<dbReference type="Proteomes" id="UP000192333">
    <property type="component" value="Chromosome I"/>
</dbReference>
<dbReference type="InterPro" id="IPR012910">
    <property type="entry name" value="Plug_dom"/>
</dbReference>
<keyword evidence="2 8" id="KW-0813">Transport</keyword>
<feature type="domain" description="TonB-dependent receptor plug" evidence="11">
    <location>
        <begin position="227"/>
        <end position="332"/>
    </location>
</feature>
<dbReference type="Gene3D" id="2.60.40.1120">
    <property type="entry name" value="Carboxypeptidase-like, regulatory domain"/>
    <property type="match status" value="1"/>
</dbReference>
<dbReference type="InterPro" id="IPR039426">
    <property type="entry name" value="TonB-dep_rcpt-like"/>
</dbReference>
<evidence type="ECO:0000256" key="7">
    <source>
        <dbReference type="ARBA" id="ARBA00023237"/>
    </source>
</evidence>
<dbReference type="SUPFAM" id="SSF56935">
    <property type="entry name" value="Porins"/>
    <property type="match status" value="1"/>
</dbReference>
<dbReference type="AlphaFoldDB" id="A0A1W2H6B5"/>
<evidence type="ECO:0000256" key="9">
    <source>
        <dbReference type="RuleBase" id="RU003357"/>
    </source>
</evidence>
<dbReference type="InterPro" id="IPR037066">
    <property type="entry name" value="Plug_dom_sf"/>
</dbReference>
<dbReference type="SUPFAM" id="SSF49464">
    <property type="entry name" value="Carboxypeptidase regulatory domain-like"/>
    <property type="match status" value="1"/>
</dbReference>
<keyword evidence="13" id="KW-1185">Reference proteome</keyword>
<evidence type="ECO:0000259" key="10">
    <source>
        <dbReference type="Pfam" id="PF00593"/>
    </source>
</evidence>
<dbReference type="InterPro" id="IPR023996">
    <property type="entry name" value="TonB-dep_OMP_SusC/RagA"/>
</dbReference>
<dbReference type="NCBIfam" id="TIGR04056">
    <property type="entry name" value="OMP_RagA_SusC"/>
    <property type="match status" value="1"/>
</dbReference>
<dbReference type="Gene3D" id="2.40.170.20">
    <property type="entry name" value="TonB-dependent receptor, beta-barrel domain"/>
    <property type="match status" value="1"/>
</dbReference>
<evidence type="ECO:0000256" key="2">
    <source>
        <dbReference type="ARBA" id="ARBA00022448"/>
    </source>
</evidence>
<dbReference type="InterPro" id="IPR000531">
    <property type="entry name" value="Beta-barrel_TonB"/>
</dbReference>
<protein>
    <submittedName>
        <fullName evidence="12">TonB-linked outer membrane protein, SusC/RagA family</fullName>
    </submittedName>
</protein>